<dbReference type="HOGENOM" id="CLU_100674_1_0_1"/>
<name>A0A067PRD0_9AGAM</name>
<reference evidence="2" key="1">
    <citation type="journal article" date="2014" name="Proc. Natl. Acad. Sci. U.S.A.">
        <title>Extensive sampling of basidiomycete genomes demonstrates inadequacy of the white-rot/brown-rot paradigm for wood decay fungi.</title>
        <authorList>
            <person name="Riley R."/>
            <person name="Salamov A.A."/>
            <person name="Brown D.W."/>
            <person name="Nagy L.G."/>
            <person name="Floudas D."/>
            <person name="Held B.W."/>
            <person name="Levasseur A."/>
            <person name="Lombard V."/>
            <person name="Morin E."/>
            <person name="Otillar R."/>
            <person name="Lindquist E.A."/>
            <person name="Sun H."/>
            <person name="LaButti K.M."/>
            <person name="Schmutz J."/>
            <person name="Jabbour D."/>
            <person name="Luo H."/>
            <person name="Baker S.E."/>
            <person name="Pisabarro A.G."/>
            <person name="Walton J.D."/>
            <person name="Blanchette R.A."/>
            <person name="Henrissat B."/>
            <person name="Martin F."/>
            <person name="Cullen D."/>
            <person name="Hibbett D.S."/>
            <person name="Grigoriev I.V."/>
        </authorList>
    </citation>
    <scope>NUCLEOTIDE SEQUENCE [LARGE SCALE GENOMIC DNA]</scope>
    <source>
        <strain evidence="2">MUCL 33604</strain>
    </source>
</reference>
<dbReference type="OrthoDB" id="2014058at2759"/>
<dbReference type="EMBL" id="KL197720">
    <property type="protein sequence ID" value="KDQ57324.1"/>
    <property type="molecule type" value="Genomic_DNA"/>
</dbReference>
<proteinExistence type="predicted"/>
<protein>
    <submittedName>
        <fullName evidence="1">Uncharacterized protein</fullName>
    </submittedName>
</protein>
<evidence type="ECO:0000313" key="2">
    <source>
        <dbReference type="Proteomes" id="UP000027265"/>
    </source>
</evidence>
<dbReference type="STRING" id="933084.A0A067PRD0"/>
<dbReference type="PANTHER" id="PTHR12840">
    <property type="entry name" value="NADH-UBIQUINONE OXIDOREDUCTASE ASHI SUBUNIT"/>
    <property type="match status" value="1"/>
</dbReference>
<keyword evidence="2" id="KW-1185">Reference proteome</keyword>
<dbReference type="AlphaFoldDB" id="A0A067PRD0"/>
<accession>A0A067PRD0</accession>
<evidence type="ECO:0000313" key="1">
    <source>
        <dbReference type="EMBL" id="KDQ57324.1"/>
    </source>
</evidence>
<dbReference type="PANTHER" id="PTHR12840:SF1">
    <property type="entry name" value="NADH DEHYDROGENASE [UBIQUINONE] 1 BETA SUBCOMPLEX SUBUNIT 8, MITOCHONDRIAL"/>
    <property type="match status" value="1"/>
</dbReference>
<dbReference type="GO" id="GO:0005739">
    <property type="term" value="C:mitochondrion"/>
    <property type="evidence" value="ECO:0007669"/>
    <property type="project" value="InterPro"/>
</dbReference>
<sequence>MSVTTLARRSLAPRWAQRARSYTVPATYKNLHIEDPQLDGYPRLPYVSRQYLPAKGWWDPQMRRNYGDILHEQEEVLSMWGPDIPLVAPPSSLRQFIVATIGFATLGYVCYLATPPLTAVRREYPFSGLVQELGGIEENQARREDESEEE</sequence>
<gene>
    <name evidence="1" type="ORF">JAAARDRAFT_178979</name>
</gene>
<organism evidence="1 2">
    <name type="scientific">Jaapia argillacea MUCL 33604</name>
    <dbReference type="NCBI Taxonomy" id="933084"/>
    <lineage>
        <taxon>Eukaryota</taxon>
        <taxon>Fungi</taxon>
        <taxon>Dikarya</taxon>
        <taxon>Basidiomycota</taxon>
        <taxon>Agaricomycotina</taxon>
        <taxon>Agaricomycetes</taxon>
        <taxon>Agaricomycetidae</taxon>
        <taxon>Jaapiales</taxon>
        <taxon>Jaapiaceae</taxon>
        <taxon>Jaapia</taxon>
    </lineage>
</organism>
<dbReference type="Proteomes" id="UP000027265">
    <property type="component" value="Unassembled WGS sequence"/>
</dbReference>
<dbReference type="InterPro" id="IPR008699">
    <property type="entry name" value="NDUFB8"/>
</dbReference>
<dbReference type="InParanoid" id="A0A067PRD0"/>